<evidence type="ECO:0000259" key="3">
    <source>
        <dbReference type="Pfam" id="PF02275"/>
    </source>
</evidence>
<reference evidence="4 5" key="1">
    <citation type="submission" date="2019-04" db="EMBL/GenBank/DDBJ databases">
        <authorList>
            <person name="Hwang J.C."/>
        </authorList>
    </citation>
    <scope>NUCLEOTIDE SEQUENCE [LARGE SCALE GENOMIC DNA]</scope>
    <source>
        <strain evidence="4 5">IMCC35002</strain>
    </source>
</reference>
<dbReference type="InterPro" id="IPR029132">
    <property type="entry name" value="CBAH/NAAA_C"/>
</dbReference>
<dbReference type="InterPro" id="IPR029055">
    <property type="entry name" value="Ntn_hydrolases_N"/>
</dbReference>
<gene>
    <name evidence="4" type="ORF">FCL42_13075</name>
</gene>
<sequence>MCTRILNNLVEDYSVVGRNMDWRIPQTVQLIYLPKGAKRKGLSKRERQRLGVNKKQQTKWCAQYDSIGVFMGDETRGYSNVDGINERGVSINMLMDSDVSFGPDPSTTATPKLGILRWGQFVLDNFETAAQVADYFSQTDIELVSQLVPDSLDKECKVHLSVADAIGDSVVLEFIEGKFKVYHSKAYQVVTNNPNYPQQLTINQYWQYLWGQDSLAPNSTPVYTVPGSNSAVQRFERASFYLSLSQPVENPAQEAVAQTRGMLGLCVSPLQFNPKGLDSVSVTRWTGLADAASKRYHFLNTYTLGPISLGFEAKFSNCQSLSLMTYRDGEVSNNFYYGDAQSQMAPCADPYLS</sequence>
<organism evidence="4 5">
    <name type="scientific">Ferrimonas aestuarii</name>
    <dbReference type="NCBI Taxonomy" id="2569539"/>
    <lineage>
        <taxon>Bacteria</taxon>
        <taxon>Pseudomonadati</taxon>
        <taxon>Pseudomonadota</taxon>
        <taxon>Gammaproteobacteria</taxon>
        <taxon>Alteromonadales</taxon>
        <taxon>Ferrimonadaceae</taxon>
        <taxon>Ferrimonas</taxon>
    </lineage>
</organism>
<dbReference type="PANTHER" id="PTHR35527:SF2">
    <property type="entry name" value="HYDROLASE"/>
    <property type="match status" value="1"/>
</dbReference>
<dbReference type="OrthoDB" id="1265391at2"/>
<protein>
    <submittedName>
        <fullName evidence="4">Linear amide C-N hydrolase</fullName>
    </submittedName>
</protein>
<dbReference type="RefSeq" id="WP_136863865.1">
    <property type="nucleotide sequence ID" value="NZ_SWCJ01000009.1"/>
</dbReference>
<comment type="similarity">
    <text evidence="1">Belongs to the peptidase C59 family.</text>
</comment>
<comment type="caution">
    <text evidence="4">The sequence shown here is derived from an EMBL/GenBank/DDBJ whole genome shotgun (WGS) entry which is preliminary data.</text>
</comment>
<name>A0A4U1BPD1_9GAMM</name>
<dbReference type="SUPFAM" id="SSF56235">
    <property type="entry name" value="N-terminal nucleophile aminohydrolases (Ntn hydrolases)"/>
    <property type="match status" value="1"/>
</dbReference>
<feature type="domain" description="Choloylglycine hydrolase/NAAA C-terminal" evidence="3">
    <location>
        <begin position="2"/>
        <end position="302"/>
    </location>
</feature>
<dbReference type="PANTHER" id="PTHR35527">
    <property type="entry name" value="CHOLOYLGLYCINE HYDROLASE"/>
    <property type="match status" value="1"/>
</dbReference>
<accession>A0A4U1BPD1</accession>
<dbReference type="Pfam" id="PF02275">
    <property type="entry name" value="CBAH"/>
    <property type="match status" value="1"/>
</dbReference>
<keyword evidence="2 4" id="KW-0378">Hydrolase</keyword>
<evidence type="ECO:0000256" key="1">
    <source>
        <dbReference type="ARBA" id="ARBA00006625"/>
    </source>
</evidence>
<dbReference type="Gene3D" id="3.60.60.10">
    <property type="entry name" value="Penicillin V Acylase, Chain A"/>
    <property type="match status" value="1"/>
</dbReference>
<proteinExistence type="inferred from homology"/>
<evidence type="ECO:0000256" key="2">
    <source>
        <dbReference type="ARBA" id="ARBA00022801"/>
    </source>
</evidence>
<dbReference type="EMBL" id="SWCJ01000009">
    <property type="protein sequence ID" value="TKB54316.1"/>
    <property type="molecule type" value="Genomic_DNA"/>
</dbReference>
<keyword evidence="5" id="KW-1185">Reference proteome</keyword>
<evidence type="ECO:0000313" key="4">
    <source>
        <dbReference type="EMBL" id="TKB54316.1"/>
    </source>
</evidence>
<dbReference type="InterPro" id="IPR052193">
    <property type="entry name" value="Peptidase_C59"/>
</dbReference>
<dbReference type="AlphaFoldDB" id="A0A4U1BPD1"/>
<dbReference type="GO" id="GO:0016787">
    <property type="term" value="F:hydrolase activity"/>
    <property type="evidence" value="ECO:0007669"/>
    <property type="project" value="UniProtKB-KW"/>
</dbReference>
<dbReference type="Proteomes" id="UP000305675">
    <property type="component" value="Unassembled WGS sequence"/>
</dbReference>
<evidence type="ECO:0000313" key="5">
    <source>
        <dbReference type="Proteomes" id="UP000305675"/>
    </source>
</evidence>